<feature type="region of interest" description="Disordered" evidence="1">
    <location>
        <begin position="395"/>
        <end position="419"/>
    </location>
</feature>
<gene>
    <name evidence="4" type="ORF">RDI58_005879</name>
</gene>
<feature type="compositionally biased region" description="Low complexity" evidence="1">
    <location>
        <begin position="304"/>
        <end position="317"/>
    </location>
</feature>
<dbReference type="PANTHER" id="PTHR21726:SF61">
    <property type="entry name" value="DNAA INITIATOR-ASSOCIATING PROTEIN"/>
    <property type="match status" value="1"/>
</dbReference>
<evidence type="ECO:0000259" key="3">
    <source>
        <dbReference type="Pfam" id="PF14383"/>
    </source>
</evidence>
<accession>A0AAN8YMZ4</accession>
<feature type="compositionally biased region" description="Polar residues" evidence="1">
    <location>
        <begin position="395"/>
        <end position="404"/>
    </location>
</feature>
<dbReference type="Proteomes" id="UP001371456">
    <property type="component" value="Unassembled WGS sequence"/>
</dbReference>
<dbReference type="InterPro" id="IPR032795">
    <property type="entry name" value="DUF3741-assoc"/>
</dbReference>
<feature type="region of interest" description="Disordered" evidence="1">
    <location>
        <begin position="295"/>
        <end position="325"/>
    </location>
</feature>
<dbReference type="Pfam" id="PF14383">
    <property type="entry name" value="VARLMGL"/>
    <property type="match status" value="1"/>
</dbReference>
<evidence type="ECO:0008006" key="6">
    <source>
        <dbReference type="Google" id="ProtNLM"/>
    </source>
</evidence>
<reference evidence="4 5" key="1">
    <citation type="submission" date="2024-02" db="EMBL/GenBank/DDBJ databases">
        <title>de novo genome assembly of Solanum bulbocastanum strain 11H21.</title>
        <authorList>
            <person name="Hosaka A.J."/>
        </authorList>
    </citation>
    <scope>NUCLEOTIDE SEQUENCE [LARGE SCALE GENOMIC DNA]</scope>
    <source>
        <tissue evidence="4">Young leaves</tissue>
    </source>
</reference>
<evidence type="ECO:0000313" key="5">
    <source>
        <dbReference type="Proteomes" id="UP001371456"/>
    </source>
</evidence>
<dbReference type="AlphaFoldDB" id="A0AAN8YMZ4"/>
<dbReference type="Pfam" id="PF14309">
    <property type="entry name" value="DUF4378"/>
    <property type="match status" value="1"/>
</dbReference>
<feature type="region of interest" description="Disordered" evidence="1">
    <location>
        <begin position="76"/>
        <end position="97"/>
    </location>
</feature>
<evidence type="ECO:0000256" key="1">
    <source>
        <dbReference type="SAM" id="MobiDB-lite"/>
    </source>
</evidence>
<comment type="caution">
    <text evidence="4">The sequence shown here is derived from an EMBL/GenBank/DDBJ whole genome shotgun (WGS) entry which is preliminary data.</text>
</comment>
<feature type="domain" description="DUF4378" evidence="2">
    <location>
        <begin position="794"/>
        <end position="955"/>
    </location>
</feature>
<organism evidence="4 5">
    <name type="scientific">Solanum bulbocastanum</name>
    <name type="common">Wild potato</name>
    <dbReference type="NCBI Taxonomy" id="147425"/>
    <lineage>
        <taxon>Eukaryota</taxon>
        <taxon>Viridiplantae</taxon>
        <taxon>Streptophyta</taxon>
        <taxon>Embryophyta</taxon>
        <taxon>Tracheophyta</taxon>
        <taxon>Spermatophyta</taxon>
        <taxon>Magnoliopsida</taxon>
        <taxon>eudicotyledons</taxon>
        <taxon>Gunneridae</taxon>
        <taxon>Pentapetalae</taxon>
        <taxon>asterids</taxon>
        <taxon>lamiids</taxon>
        <taxon>Solanales</taxon>
        <taxon>Solanaceae</taxon>
        <taxon>Solanoideae</taxon>
        <taxon>Solaneae</taxon>
        <taxon>Solanum</taxon>
    </lineage>
</organism>
<dbReference type="InterPro" id="IPR025486">
    <property type="entry name" value="DUF4378"/>
</dbReference>
<dbReference type="EMBL" id="JBANQN010000002">
    <property type="protein sequence ID" value="KAK6798177.1"/>
    <property type="molecule type" value="Genomic_DNA"/>
</dbReference>
<keyword evidence="5" id="KW-1185">Reference proteome</keyword>
<feature type="domain" description="DUF3741" evidence="3">
    <location>
        <begin position="96"/>
        <end position="118"/>
    </location>
</feature>
<evidence type="ECO:0000259" key="2">
    <source>
        <dbReference type="Pfam" id="PF14309"/>
    </source>
</evidence>
<name>A0AAN8YMZ4_SOLBU</name>
<feature type="region of interest" description="Disordered" evidence="1">
    <location>
        <begin position="566"/>
        <end position="585"/>
    </location>
</feature>
<feature type="compositionally biased region" description="Polar residues" evidence="1">
    <location>
        <begin position="76"/>
        <end position="94"/>
    </location>
</feature>
<proteinExistence type="predicted"/>
<protein>
    <recommendedName>
        <fullName evidence="6">DUF4378 domain-containing protein</fullName>
    </recommendedName>
</protein>
<sequence>MNDSLAITASSLAITEKKPQRPGGCVGIFFQLFDWNRRFAKKKLFPKKLLSPARLKQASKKFGRDEKQSKHRLIANENSGGFPNVKNNGMSNTRCESKREMKAPSLVARLMGLESMPAGPGSKAKKASASEIGSNMAEKLGARPGGSDKEDMDCEKAEIKRELRPQKLQKIGVSERRPVSRFSAEALQLRTVLSRPRNHQPKLVSPVKSPRNVSGRNASRLIGAATRILEPGLQKSRAKCALTYPKYFSPLEDKADLALHHLEGPNPYVDSKTLEVRASVPSCKNCGYMLHSKNGTPNVEEHQSSVSSSVTSYSEPSCQDPGRNMPRLPIFSSRDQLERVSEGSSSDANAEIDDVSYCAELILGKRPISRSRIEMHGARQGSNVKKDASSVTHVLNQKQNQTSQNRERGFMKSKPSSLQSNRVLAAAESMNNTKNFVAQNRRLGAASTRLRMPATADDCKFETERKPYSRRSDSLSPVRKKRLMNVSRQGESSSFVNAKMGRESSPYSDKTSRKYVVFPNCSVNSHSTKPKLPCLRESGATNNSSEGSNVVSFTFRSAMKQKAGIHAEVTKRKSQNSSSFDATPGRSFFNGNDETACLQKSLPLKGDILGALLEEKLKELTSEEEFAEGGAAPRKSTATILQELITALNAERQFHLDSLPARPNRKEDLCDDGDVSSRNTCMNFQATTDTGTDLVGNSLDNDHLSPGCVLEATFSTDSYLSSSPNSSSKDKVLAESVDSIYDEPLFPEPDRDLSDCATSLFTRRSCRALITDHVNNISGVLSKIDQLKGSKLGYANEVILNTELILGTTPEQQGLPVDDGLSVSHFLLNELEMLSSLLWMTFGQLLGCNDPKQMNQLKGFAFDCLLEYLDSKFGRYSDSGFRIWSKLPSSMTKEILIADIIEEVKEWTEFVGLIPDELIEWDMSHSLGKWTDFEIEEFECGTEVDRHILQILVDEVVLDLYSSS</sequence>
<evidence type="ECO:0000313" key="4">
    <source>
        <dbReference type="EMBL" id="KAK6798177.1"/>
    </source>
</evidence>
<dbReference type="PANTHER" id="PTHR21726">
    <property type="entry name" value="PHOSPHATIDYLINOSITOL N-ACETYLGLUCOSAMINYLTRANSFERASE SUBUNIT P DOWN SYNDROME CRITICAL REGION PROTEIN 5 -RELATED"/>
    <property type="match status" value="1"/>
</dbReference>